<dbReference type="InterPro" id="IPR045276">
    <property type="entry name" value="YbiO_bact"/>
</dbReference>
<dbReference type="InterPro" id="IPR023408">
    <property type="entry name" value="MscS_beta-dom_sf"/>
</dbReference>
<feature type="transmembrane region" description="Helical" evidence="7">
    <location>
        <begin position="75"/>
        <end position="96"/>
    </location>
</feature>
<dbReference type="Proteomes" id="UP001225596">
    <property type="component" value="Unassembled WGS sequence"/>
</dbReference>
<dbReference type="PANTHER" id="PTHR30460">
    <property type="entry name" value="MODERATE CONDUCTANCE MECHANOSENSITIVE CHANNEL YBIO"/>
    <property type="match status" value="1"/>
</dbReference>
<keyword evidence="5 7" id="KW-1133">Transmembrane helix</keyword>
<dbReference type="SUPFAM" id="SSF82861">
    <property type="entry name" value="Mechanosensitive channel protein MscS (YggB), transmembrane region"/>
    <property type="match status" value="1"/>
</dbReference>
<evidence type="ECO:0000259" key="9">
    <source>
        <dbReference type="Pfam" id="PF21088"/>
    </source>
</evidence>
<sequence>MSLKSLVHIVVVWLSAWVILMFIRNFLNIFRRQVINRIGKSADFRRVDTLVGVGRHAALFVIIGIAFMLSLGEMGISIAPVLATAGVAGVAVGFGAQSLVRDFFSGLFLLIENQVSEGEFIEAAGKSGHVEEVTLRHIRIRDDDGSVHFIPNGIITTVTNKSRDYGYAVVDVNVARHYDPDRVFDMMRRVYEDMRQDSAFANDIMGNIEIAGVEKIEDALITLRCKLKVRPLKQAGVRREFLRRMKAVIDSPDPAGAGRDASDQIMPG</sequence>
<dbReference type="InterPro" id="IPR011014">
    <property type="entry name" value="MscS_channel_TM-2"/>
</dbReference>
<reference evidence="10 11" key="1">
    <citation type="submission" date="2023-08" db="EMBL/GenBank/DDBJ databases">
        <title>Oxalobacteraceae gen .nov., isolated from river sludge outside the plant.</title>
        <authorList>
            <person name="Zhao S.Y."/>
        </authorList>
    </citation>
    <scope>NUCLEOTIDE SEQUENCE [LARGE SCALE GENOMIC DNA]</scope>
    <source>
        <strain evidence="10 11">R-40</strain>
    </source>
</reference>
<keyword evidence="3" id="KW-1003">Cell membrane</keyword>
<dbReference type="Gene3D" id="3.30.70.100">
    <property type="match status" value="1"/>
</dbReference>
<dbReference type="InterPro" id="IPR010920">
    <property type="entry name" value="LSM_dom_sf"/>
</dbReference>
<dbReference type="SUPFAM" id="SSF50182">
    <property type="entry name" value="Sm-like ribonucleoproteins"/>
    <property type="match status" value="1"/>
</dbReference>
<name>A0ABU1BNB9_9BURK</name>
<dbReference type="InterPro" id="IPR049142">
    <property type="entry name" value="MS_channel_1st"/>
</dbReference>
<evidence type="ECO:0000256" key="3">
    <source>
        <dbReference type="ARBA" id="ARBA00022475"/>
    </source>
</evidence>
<evidence type="ECO:0000256" key="5">
    <source>
        <dbReference type="ARBA" id="ARBA00022989"/>
    </source>
</evidence>
<dbReference type="SUPFAM" id="SSF82689">
    <property type="entry name" value="Mechanosensitive channel protein MscS (YggB), C-terminal domain"/>
    <property type="match status" value="1"/>
</dbReference>
<evidence type="ECO:0000259" key="8">
    <source>
        <dbReference type="Pfam" id="PF00924"/>
    </source>
</evidence>
<evidence type="ECO:0000256" key="4">
    <source>
        <dbReference type="ARBA" id="ARBA00022692"/>
    </source>
</evidence>
<dbReference type="EMBL" id="JAUYVH010000003">
    <property type="protein sequence ID" value="MDQ9170467.1"/>
    <property type="molecule type" value="Genomic_DNA"/>
</dbReference>
<gene>
    <name evidence="10" type="ORF">Q8A64_08590</name>
</gene>
<keyword evidence="11" id="KW-1185">Reference proteome</keyword>
<dbReference type="InterPro" id="IPR006685">
    <property type="entry name" value="MscS_channel_2nd"/>
</dbReference>
<dbReference type="InterPro" id="IPR011066">
    <property type="entry name" value="MscS_channel_C_sf"/>
</dbReference>
<evidence type="ECO:0000256" key="1">
    <source>
        <dbReference type="ARBA" id="ARBA00004651"/>
    </source>
</evidence>
<evidence type="ECO:0000256" key="7">
    <source>
        <dbReference type="SAM" id="Phobius"/>
    </source>
</evidence>
<evidence type="ECO:0000313" key="11">
    <source>
        <dbReference type="Proteomes" id="UP001225596"/>
    </source>
</evidence>
<comment type="subcellular location">
    <subcellularLocation>
        <location evidence="1">Cell membrane</location>
        <topology evidence="1">Multi-pass membrane protein</topology>
    </subcellularLocation>
</comment>
<feature type="domain" description="Mechanosensitive ion channel MscS" evidence="8">
    <location>
        <begin position="99"/>
        <end position="162"/>
    </location>
</feature>
<dbReference type="PANTHER" id="PTHR30460:SF0">
    <property type="entry name" value="MODERATE CONDUCTANCE MECHANOSENSITIVE CHANNEL YBIO"/>
    <property type="match status" value="1"/>
</dbReference>
<comment type="caution">
    <text evidence="10">The sequence shown here is derived from an EMBL/GenBank/DDBJ whole genome shotgun (WGS) entry which is preliminary data.</text>
</comment>
<protein>
    <submittedName>
        <fullName evidence="10">Mechanosensitive ion channel</fullName>
    </submittedName>
</protein>
<comment type="similarity">
    <text evidence="2">Belongs to the MscS (TC 1.A.23) family.</text>
</comment>
<dbReference type="Pfam" id="PF00924">
    <property type="entry name" value="MS_channel_2nd"/>
    <property type="match status" value="1"/>
</dbReference>
<feature type="transmembrane region" description="Helical" evidence="7">
    <location>
        <begin position="6"/>
        <end position="27"/>
    </location>
</feature>
<dbReference type="Gene3D" id="2.30.30.60">
    <property type="match status" value="1"/>
</dbReference>
<keyword evidence="4 7" id="KW-0812">Transmembrane</keyword>
<keyword evidence="6 7" id="KW-0472">Membrane</keyword>
<organism evidence="10 11">
    <name type="scientific">Keguizhuia sedimenti</name>
    <dbReference type="NCBI Taxonomy" id="3064264"/>
    <lineage>
        <taxon>Bacteria</taxon>
        <taxon>Pseudomonadati</taxon>
        <taxon>Pseudomonadota</taxon>
        <taxon>Betaproteobacteria</taxon>
        <taxon>Burkholderiales</taxon>
        <taxon>Oxalobacteraceae</taxon>
        <taxon>Keguizhuia</taxon>
    </lineage>
</organism>
<evidence type="ECO:0000256" key="6">
    <source>
        <dbReference type="ARBA" id="ARBA00023136"/>
    </source>
</evidence>
<feature type="domain" description="Mechanosensitive ion channel transmembrane helices 2/3" evidence="9">
    <location>
        <begin position="59"/>
        <end position="97"/>
    </location>
</feature>
<accession>A0ABU1BNB9</accession>
<dbReference type="Gene3D" id="1.10.287.1260">
    <property type="match status" value="1"/>
</dbReference>
<dbReference type="RefSeq" id="WP_338436387.1">
    <property type="nucleotide sequence ID" value="NZ_JAUYVH010000003.1"/>
</dbReference>
<feature type="transmembrane region" description="Helical" evidence="7">
    <location>
        <begin position="47"/>
        <end position="69"/>
    </location>
</feature>
<evidence type="ECO:0000256" key="2">
    <source>
        <dbReference type="ARBA" id="ARBA00008017"/>
    </source>
</evidence>
<dbReference type="Pfam" id="PF21088">
    <property type="entry name" value="MS_channel_1st"/>
    <property type="match status" value="1"/>
</dbReference>
<proteinExistence type="inferred from homology"/>
<evidence type="ECO:0000313" key="10">
    <source>
        <dbReference type="EMBL" id="MDQ9170467.1"/>
    </source>
</evidence>